<proteinExistence type="predicted"/>
<name>A0AAD5QUB0_PARTN</name>
<accession>A0AAD5QUB0</accession>
<keyword evidence="2" id="KW-1185">Reference proteome</keyword>
<dbReference type="Gene3D" id="3.10.180.20">
    <property type="entry name" value="N-Acetylglucosaminyltransferase I, Domain 2"/>
    <property type="match status" value="1"/>
</dbReference>
<dbReference type="AlphaFoldDB" id="A0AAD5QUB0"/>
<dbReference type="EMBL" id="JAHQIW010004388">
    <property type="protein sequence ID" value="KAJ1362170.1"/>
    <property type="molecule type" value="Genomic_DNA"/>
</dbReference>
<dbReference type="Proteomes" id="UP001196413">
    <property type="component" value="Unassembled WGS sequence"/>
</dbReference>
<organism evidence="1 2">
    <name type="scientific">Parelaphostrongylus tenuis</name>
    <name type="common">Meningeal worm</name>
    <dbReference type="NCBI Taxonomy" id="148309"/>
    <lineage>
        <taxon>Eukaryota</taxon>
        <taxon>Metazoa</taxon>
        <taxon>Ecdysozoa</taxon>
        <taxon>Nematoda</taxon>
        <taxon>Chromadorea</taxon>
        <taxon>Rhabditida</taxon>
        <taxon>Rhabditina</taxon>
        <taxon>Rhabditomorpha</taxon>
        <taxon>Strongyloidea</taxon>
        <taxon>Metastrongylidae</taxon>
        <taxon>Parelaphostrongylus</taxon>
    </lineage>
</organism>
<reference evidence="1" key="1">
    <citation type="submission" date="2021-06" db="EMBL/GenBank/DDBJ databases">
        <title>Parelaphostrongylus tenuis whole genome reference sequence.</title>
        <authorList>
            <person name="Garwood T.J."/>
            <person name="Larsen P.A."/>
            <person name="Fountain-Jones N.M."/>
            <person name="Garbe J.R."/>
            <person name="Macchietto M.G."/>
            <person name="Kania S.A."/>
            <person name="Gerhold R.W."/>
            <person name="Richards J.E."/>
            <person name="Wolf T.M."/>
        </authorList>
    </citation>
    <scope>NUCLEOTIDE SEQUENCE</scope>
    <source>
        <strain evidence="1">MNPRO001-30</strain>
        <tissue evidence="1">Meninges</tissue>
    </source>
</reference>
<protein>
    <submittedName>
        <fullName evidence="1">Uncharacterized protein</fullName>
    </submittedName>
</protein>
<gene>
    <name evidence="1" type="ORF">KIN20_021606</name>
</gene>
<evidence type="ECO:0000313" key="1">
    <source>
        <dbReference type="EMBL" id="KAJ1362170.1"/>
    </source>
</evidence>
<evidence type="ECO:0000313" key="2">
    <source>
        <dbReference type="Proteomes" id="UP001196413"/>
    </source>
</evidence>
<sequence>MVDIRGGMQRTAYYGVVPLMYKNSRIFLVPSNLNLTDFESYQYDPTRDFQLRYLEFSKVFCTPKMYTGVCDPSSPEMMHGL</sequence>
<comment type="caution">
    <text evidence="1">The sequence shown here is derived from an EMBL/GenBank/DDBJ whole genome shotgun (WGS) entry which is preliminary data.</text>
</comment>